<dbReference type="InterPro" id="IPR021133">
    <property type="entry name" value="HEAT_type_2"/>
</dbReference>
<sequence>MDFHKYLQQEFGLHQHDKKLSKTELEYYNTLSQKLYEENFLLIISSIFLGGFALVGFFFTMQSNLPVISGRISTLLLSISCVSVLLSVVYSFIAHSLFTHFHMISLDTVASSNRILSAINNAYVYKQTAKTLFITAIIALIMTITLLLTADIKLILAFFLCIAPIFFAIRRYIKIVKKSAQERTMSLLKPVIDADNPSVFSEVAARTNVVEGNSDRTFSSLMSILANPSPRVRSQAIKFLGKHATAEAIDTIINMLGDTNADVRSQAAIVLGKFGERGTKEALKSLLYDEDANVRRSAAESLGRLRVGSATNILISLLEDESPEVRGCAAEALGYIKKAKAIEKIAEKINDEDWFVRYKVAISLGKFAGHLSDEIIEKIILLLDDENEYVQSSTRNALQKIIQQLDNSKTLFEKIQKLLHLNNTDDEQDEKQQEQTSDESPQEEPEEKDEDEITLEEDIEIDDIDEW</sequence>
<protein>
    <submittedName>
        <fullName evidence="4">HEAT repeat-containing PBS lyase</fullName>
    </submittedName>
</protein>
<feature type="region of interest" description="Disordered" evidence="2">
    <location>
        <begin position="422"/>
        <end position="467"/>
    </location>
</feature>
<dbReference type="OrthoDB" id="9763613at2"/>
<feature type="transmembrane region" description="Helical" evidence="3">
    <location>
        <begin position="40"/>
        <end position="60"/>
    </location>
</feature>
<feature type="transmembrane region" description="Helical" evidence="3">
    <location>
        <begin position="72"/>
        <end position="93"/>
    </location>
</feature>
<feature type="transmembrane region" description="Helical" evidence="3">
    <location>
        <begin position="154"/>
        <end position="173"/>
    </location>
</feature>
<dbReference type="SUPFAM" id="SSF48371">
    <property type="entry name" value="ARM repeat"/>
    <property type="match status" value="1"/>
</dbReference>
<feature type="transmembrane region" description="Helical" evidence="3">
    <location>
        <begin position="131"/>
        <end position="148"/>
    </location>
</feature>
<accession>A0A5S9IQA4</accession>
<dbReference type="Gene3D" id="1.25.10.10">
    <property type="entry name" value="Leucine-rich Repeat Variant"/>
    <property type="match status" value="2"/>
</dbReference>
<feature type="compositionally biased region" description="Acidic residues" evidence="2">
    <location>
        <begin position="436"/>
        <end position="467"/>
    </location>
</feature>
<dbReference type="EMBL" id="AP019860">
    <property type="protein sequence ID" value="BBM85701.1"/>
    <property type="molecule type" value="Genomic_DNA"/>
</dbReference>
<keyword evidence="5" id="KW-1185">Reference proteome</keyword>
<keyword evidence="3" id="KW-0472">Membrane</keyword>
<evidence type="ECO:0000256" key="1">
    <source>
        <dbReference type="ARBA" id="ARBA00045876"/>
    </source>
</evidence>
<dbReference type="InterPro" id="IPR016024">
    <property type="entry name" value="ARM-type_fold"/>
</dbReference>
<dbReference type="GO" id="GO:0016491">
    <property type="term" value="F:oxidoreductase activity"/>
    <property type="evidence" value="ECO:0007669"/>
    <property type="project" value="TreeGrafter"/>
</dbReference>
<dbReference type="AlphaFoldDB" id="A0A5S9IQA4"/>
<dbReference type="PANTHER" id="PTHR12697:SF5">
    <property type="entry name" value="DEOXYHYPUSINE HYDROXYLASE"/>
    <property type="match status" value="1"/>
</dbReference>
<evidence type="ECO:0000313" key="5">
    <source>
        <dbReference type="Proteomes" id="UP000326354"/>
    </source>
</evidence>
<dbReference type="RefSeq" id="WP_151969791.1">
    <property type="nucleotide sequence ID" value="NZ_AP019860.1"/>
</dbReference>
<evidence type="ECO:0000256" key="3">
    <source>
        <dbReference type="SAM" id="Phobius"/>
    </source>
</evidence>
<proteinExistence type="predicted"/>
<dbReference type="KEGG" id="uam:UABAM_04076"/>
<reference evidence="4 5" key="1">
    <citation type="submission" date="2019-08" db="EMBL/GenBank/DDBJ databases">
        <title>Complete genome sequence of Candidatus Uab amorphum.</title>
        <authorList>
            <person name="Shiratori T."/>
            <person name="Suzuki S."/>
            <person name="Kakizawa Y."/>
            <person name="Ishida K."/>
        </authorList>
    </citation>
    <scope>NUCLEOTIDE SEQUENCE [LARGE SCALE GENOMIC DNA]</scope>
    <source>
        <strain evidence="4 5">SRT547</strain>
    </source>
</reference>
<evidence type="ECO:0000313" key="4">
    <source>
        <dbReference type="EMBL" id="BBM85701.1"/>
    </source>
</evidence>
<dbReference type="InterPro" id="IPR011989">
    <property type="entry name" value="ARM-like"/>
</dbReference>
<dbReference type="SMART" id="SM00567">
    <property type="entry name" value="EZ_HEAT"/>
    <property type="match status" value="5"/>
</dbReference>
<dbReference type="PANTHER" id="PTHR12697">
    <property type="entry name" value="PBS LYASE HEAT-LIKE PROTEIN"/>
    <property type="match status" value="1"/>
</dbReference>
<dbReference type="Proteomes" id="UP000326354">
    <property type="component" value="Chromosome"/>
</dbReference>
<dbReference type="InterPro" id="IPR004155">
    <property type="entry name" value="PBS_lyase_HEAT"/>
</dbReference>
<name>A0A5S9IQA4_UABAM</name>
<keyword evidence="3" id="KW-0812">Transmembrane</keyword>
<keyword evidence="3" id="KW-1133">Transmembrane helix</keyword>
<dbReference type="Pfam" id="PF13646">
    <property type="entry name" value="HEAT_2"/>
    <property type="match status" value="2"/>
</dbReference>
<dbReference type="PROSITE" id="PS50077">
    <property type="entry name" value="HEAT_REPEAT"/>
    <property type="match status" value="1"/>
</dbReference>
<dbReference type="GO" id="GO:0016829">
    <property type="term" value="F:lyase activity"/>
    <property type="evidence" value="ECO:0007669"/>
    <property type="project" value="UniProtKB-KW"/>
</dbReference>
<keyword evidence="4" id="KW-0456">Lyase</keyword>
<comment type="function">
    <text evidence="1">Catalyzes the hydroxylation of the N(6)-(4-aminobutyl)-L-lysine intermediate produced by deoxyhypusine synthase/DHPS on a critical lysine of the eukaryotic translation initiation factor 5A/eIF-5A. This is the second step of the post-translational modification of that lysine into an unusual amino acid residue named hypusine. Hypusination is unique to mature eIF-5A factor and is essential for its function.</text>
</comment>
<evidence type="ECO:0000256" key="2">
    <source>
        <dbReference type="SAM" id="MobiDB-lite"/>
    </source>
</evidence>
<organism evidence="4 5">
    <name type="scientific">Uabimicrobium amorphum</name>
    <dbReference type="NCBI Taxonomy" id="2596890"/>
    <lineage>
        <taxon>Bacteria</taxon>
        <taxon>Pseudomonadati</taxon>
        <taxon>Planctomycetota</taxon>
        <taxon>Candidatus Uabimicrobiia</taxon>
        <taxon>Candidatus Uabimicrobiales</taxon>
        <taxon>Candidatus Uabimicrobiaceae</taxon>
        <taxon>Candidatus Uabimicrobium</taxon>
    </lineage>
</organism>
<gene>
    <name evidence="4" type="ORF">UABAM_04076</name>
</gene>